<feature type="compositionally biased region" description="Polar residues" evidence="3">
    <location>
        <begin position="369"/>
        <end position="384"/>
    </location>
</feature>
<dbReference type="PROSITE" id="PS50102">
    <property type="entry name" value="RRM"/>
    <property type="match status" value="2"/>
</dbReference>
<dbReference type="SMART" id="SM00360">
    <property type="entry name" value="RRM"/>
    <property type="match status" value="2"/>
</dbReference>
<dbReference type="CDD" id="cd00590">
    <property type="entry name" value="RRM_SF"/>
    <property type="match status" value="1"/>
</dbReference>
<dbReference type="InterPro" id="IPR012677">
    <property type="entry name" value="Nucleotide-bd_a/b_plait_sf"/>
</dbReference>
<organism evidence="5 6">
    <name type="scientific">Cichlidogyrus casuarinus</name>
    <dbReference type="NCBI Taxonomy" id="1844966"/>
    <lineage>
        <taxon>Eukaryota</taxon>
        <taxon>Metazoa</taxon>
        <taxon>Spiralia</taxon>
        <taxon>Lophotrochozoa</taxon>
        <taxon>Platyhelminthes</taxon>
        <taxon>Monogenea</taxon>
        <taxon>Monopisthocotylea</taxon>
        <taxon>Dactylogyridea</taxon>
        <taxon>Ancyrocephalidae</taxon>
        <taxon>Cichlidogyrus</taxon>
    </lineage>
</organism>
<reference evidence="5 6" key="1">
    <citation type="submission" date="2024-11" db="EMBL/GenBank/DDBJ databases">
        <title>Adaptive evolution of stress response genes in parasites aligns with host niche diversity.</title>
        <authorList>
            <person name="Hahn C."/>
            <person name="Resl P."/>
        </authorList>
    </citation>
    <scope>NUCLEOTIDE SEQUENCE [LARGE SCALE GENOMIC DNA]</scope>
    <source>
        <strain evidence="5">EGGRZ-B1_66</strain>
        <tissue evidence="5">Body</tissue>
    </source>
</reference>
<dbReference type="Proteomes" id="UP001626550">
    <property type="component" value="Unassembled WGS sequence"/>
</dbReference>
<feature type="domain" description="RRM" evidence="4">
    <location>
        <begin position="108"/>
        <end position="187"/>
    </location>
</feature>
<keyword evidence="1 2" id="KW-0694">RNA-binding</keyword>
<dbReference type="InterPro" id="IPR000504">
    <property type="entry name" value="RRM_dom"/>
</dbReference>
<feature type="region of interest" description="Disordered" evidence="3">
    <location>
        <begin position="341"/>
        <end position="384"/>
    </location>
</feature>
<evidence type="ECO:0000256" key="1">
    <source>
        <dbReference type="ARBA" id="ARBA00022884"/>
    </source>
</evidence>
<evidence type="ECO:0000259" key="4">
    <source>
        <dbReference type="PROSITE" id="PS50102"/>
    </source>
</evidence>
<evidence type="ECO:0000256" key="2">
    <source>
        <dbReference type="PROSITE-ProRule" id="PRU00176"/>
    </source>
</evidence>
<evidence type="ECO:0000256" key="3">
    <source>
        <dbReference type="SAM" id="MobiDB-lite"/>
    </source>
</evidence>
<feature type="non-terminal residue" evidence="5">
    <location>
        <position position="1"/>
    </location>
</feature>
<keyword evidence="6" id="KW-1185">Reference proteome</keyword>
<dbReference type="EMBL" id="JBJKFK010001626">
    <property type="protein sequence ID" value="KAL3312615.1"/>
    <property type="molecule type" value="Genomic_DNA"/>
</dbReference>
<proteinExistence type="predicted"/>
<evidence type="ECO:0000313" key="6">
    <source>
        <dbReference type="Proteomes" id="UP001626550"/>
    </source>
</evidence>
<feature type="compositionally biased region" description="Low complexity" evidence="3">
    <location>
        <begin position="435"/>
        <end position="444"/>
    </location>
</feature>
<gene>
    <name evidence="5" type="ORF">Ciccas_008790</name>
</gene>
<dbReference type="GO" id="GO:0003723">
    <property type="term" value="F:RNA binding"/>
    <property type="evidence" value="ECO:0007669"/>
    <property type="project" value="UniProtKB-UniRule"/>
</dbReference>
<dbReference type="PANTHER" id="PTHR23189">
    <property type="entry name" value="RNA RECOGNITION MOTIF-CONTAINING"/>
    <property type="match status" value="1"/>
</dbReference>
<feature type="domain" description="RRM" evidence="4">
    <location>
        <begin position="8"/>
        <end position="85"/>
    </location>
</feature>
<dbReference type="Gene3D" id="3.30.70.330">
    <property type="match status" value="2"/>
</dbReference>
<dbReference type="SUPFAM" id="SSF54928">
    <property type="entry name" value="RNA-binding domain, RBD"/>
    <property type="match status" value="2"/>
</dbReference>
<evidence type="ECO:0000313" key="5">
    <source>
        <dbReference type="EMBL" id="KAL3312615.1"/>
    </source>
</evidence>
<comment type="caution">
    <text evidence="5">The sequence shown here is derived from an EMBL/GenBank/DDBJ whole genome shotgun (WGS) entry which is preliminary data.</text>
</comment>
<dbReference type="InterPro" id="IPR035979">
    <property type="entry name" value="RBD_domain_sf"/>
</dbReference>
<feature type="region of interest" description="Disordered" evidence="3">
    <location>
        <begin position="435"/>
        <end position="460"/>
    </location>
</feature>
<name>A0ABD2PYV4_9PLAT</name>
<accession>A0ABD2PYV4</accession>
<sequence length="460" mass="50042">SSGRAGYSSLRVSGIPWQQFTEEEVKHTLELEFRRYGRLLSTNLSREAALVTFCRAQDAVKALHSWRNGSKSLFCTTLHVSPHSSVAVAGHKEKENVEQTSFVTPPTRTLLVSGLDAPSTSGPVTREQITRAFNKFGDILNVRMPYEADSAYIQFSEMKGSVRAMTTHARDPLRLGGRLLRISYVLSSPSTCLWLAELPPGLAQLSEKQLLHRLSSWVIMISRTEPKALHGVSDKPVAQHVAAFVRLHSEELASKLLTSVRSDAARGWLKLLYSSEGSRKSQSQQQQSGGGKPCPVDFATARQISVVECHRAKSSVLIGASSSTAADSRWEAAAKCPMPSKPIIKTVAPRRRHLSSLSSISSDSDSKRTTPATTHLKSSSSALTSPLIHGYPSNAVTMPSSLCTSPRLAPTTAALHQSVKKIKQELESVRKSISISGGFSGTSSPQVRFLKTPIKPPRPQ</sequence>
<dbReference type="AlphaFoldDB" id="A0ABD2PYV4"/>
<protein>
    <recommendedName>
        <fullName evidence="4">RRM domain-containing protein</fullName>
    </recommendedName>
</protein>